<evidence type="ECO:0000256" key="12">
    <source>
        <dbReference type="ARBA" id="ARBA00049515"/>
    </source>
</evidence>
<keyword evidence="6 13" id="KW-0547">Nucleotide-binding</keyword>
<keyword evidence="5 13" id="KW-0479">Metal-binding</keyword>
<dbReference type="SUPFAM" id="SSF81271">
    <property type="entry name" value="TGS-like"/>
    <property type="match status" value="1"/>
</dbReference>
<dbReference type="InterPro" id="IPR002320">
    <property type="entry name" value="Thr-tRNA-ligase_IIa"/>
</dbReference>
<dbReference type="Gene3D" id="3.40.50.800">
    <property type="entry name" value="Anticodon-binding domain"/>
    <property type="match status" value="1"/>
</dbReference>
<dbReference type="CDD" id="cd01667">
    <property type="entry name" value="TGS_ThrRS"/>
    <property type="match status" value="1"/>
</dbReference>
<feature type="domain" description="Aminoacyl-transfer RNA synthetases class-II family profile" evidence="14">
    <location>
        <begin position="244"/>
        <end position="536"/>
    </location>
</feature>
<dbReference type="Gene3D" id="3.10.20.30">
    <property type="match status" value="1"/>
</dbReference>
<evidence type="ECO:0000256" key="1">
    <source>
        <dbReference type="ARBA" id="ARBA00008226"/>
    </source>
</evidence>
<evidence type="ECO:0000259" key="14">
    <source>
        <dbReference type="PROSITE" id="PS50862"/>
    </source>
</evidence>
<dbReference type="EMBL" id="JAQQKW010000005">
    <property type="protein sequence ID" value="MDC7694680.1"/>
    <property type="molecule type" value="Genomic_DNA"/>
</dbReference>
<comment type="subunit">
    <text evidence="13">Homodimer.</text>
</comment>
<keyword evidence="3 13" id="KW-0820">tRNA-binding</keyword>
<evidence type="ECO:0000256" key="11">
    <source>
        <dbReference type="ARBA" id="ARBA00023146"/>
    </source>
</evidence>
<dbReference type="RefSeq" id="WP_272741390.1">
    <property type="nucleotide sequence ID" value="NZ_JAQQKW010000005.1"/>
</dbReference>
<evidence type="ECO:0000256" key="8">
    <source>
        <dbReference type="ARBA" id="ARBA00022840"/>
    </source>
</evidence>
<dbReference type="InterPro" id="IPR045864">
    <property type="entry name" value="aa-tRNA-synth_II/BPL/LPL"/>
</dbReference>
<dbReference type="InterPro" id="IPR006195">
    <property type="entry name" value="aa-tRNA-synth_II"/>
</dbReference>
<dbReference type="SUPFAM" id="SSF55681">
    <property type="entry name" value="Class II aaRS and biotin synthetases"/>
    <property type="match status" value="1"/>
</dbReference>
<dbReference type="InterPro" id="IPR012947">
    <property type="entry name" value="tRNA_SAD"/>
</dbReference>
<dbReference type="PRINTS" id="PR01047">
    <property type="entry name" value="TRNASYNTHTHR"/>
</dbReference>
<accession>A0ABT5IER1</accession>
<dbReference type="InterPro" id="IPR012675">
    <property type="entry name" value="Beta-grasp_dom_sf"/>
</dbReference>
<protein>
    <recommendedName>
        <fullName evidence="13">Threonine--tRNA ligase</fullName>
        <ecNumber evidence="13">6.1.1.3</ecNumber>
    </recommendedName>
    <alternativeName>
        <fullName evidence="13">Threonyl-tRNA synthetase</fullName>
        <shortName evidence="13">ThrRS</shortName>
    </alternativeName>
</protein>
<keyword evidence="2 13" id="KW-0963">Cytoplasm</keyword>
<dbReference type="Gene3D" id="3.30.930.10">
    <property type="entry name" value="Bira Bifunctional Protein, Domain 2"/>
    <property type="match status" value="1"/>
</dbReference>
<feature type="binding site" evidence="13">
    <location>
        <position position="387"/>
    </location>
    <ligand>
        <name>Zn(2+)</name>
        <dbReference type="ChEBI" id="CHEBI:29105"/>
        <note>catalytic</note>
    </ligand>
</feature>
<dbReference type="InterPro" id="IPR047246">
    <property type="entry name" value="ThrRS_anticodon"/>
</dbReference>
<feature type="binding site" evidence="13">
    <location>
        <position position="513"/>
    </location>
    <ligand>
        <name>Zn(2+)</name>
        <dbReference type="ChEBI" id="CHEBI:29105"/>
        <note>catalytic</note>
    </ligand>
</feature>
<comment type="caution">
    <text evidence="13">Lacks conserved residue(s) required for the propagation of feature annotation.</text>
</comment>
<feature type="binding site" evidence="13">
    <location>
        <position position="336"/>
    </location>
    <ligand>
        <name>Zn(2+)</name>
        <dbReference type="ChEBI" id="CHEBI:29105"/>
        <note>catalytic</note>
    </ligand>
</feature>
<keyword evidence="4 13" id="KW-0436">Ligase</keyword>
<evidence type="ECO:0000256" key="6">
    <source>
        <dbReference type="ARBA" id="ARBA00022741"/>
    </source>
</evidence>
<evidence type="ECO:0000256" key="4">
    <source>
        <dbReference type="ARBA" id="ARBA00022598"/>
    </source>
</evidence>
<evidence type="ECO:0000256" key="3">
    <source>
        <dbReference type="ARBA" id="ARBA00022555"/>
    </source>
</evidence>
<dbReference type="CDD" id="cd00860">
    <property type="entry name" value="ThrRS_anticodon"/>
    <property type="match status" value="1"/>
</dbReference>
<evidence type="ECO:0000256" key="2">
    <source>
        <dbReference type="ARBA" id="ARBA00022490"/>
    </source>
</evidence>
<evidence type="ECO:0000256" key="5">
    <source>
        <dbReference type="ARBA" id="ARBA00022723"/>
    </source>
</evidence>
<evidence type="ECO:0000256" key="7">
    <source>
        <dbReference type="ARBA" id="ARBA00022833"/>
    </source>
</evidence>
<dbReference type="HAMAP" id="MF_00184">
    <property type="entry name" value="Thr_tRNA_synth"/>
    <property type="match status" value="1"/>
</dbReference>
<organism evidence="16 17">
    <name type="scientific">Asticcacaulis currens</name>
    <dbReference type="NCBI Taxonomy" id="2984210"/>
    <lineage>
        <taxon>Bacteria</taxon>
        <taxon>Pseudomonadati</taxon>
        <taxon>Pseudomonadota</taxon>
        <taxon>Alphaproteobacteria</taxon>
        <taxon>Caulobacterales</taxon>
        <taxon>Caulobacteraceae</taxon>
        <taxon>Asticcacaulis</taxon>
    </lineage>
</organism>
<dbReference type="Pfam" id="PF00587">
    <property type="entry name" value="tRNA-synt_2b"/>
    <property type="match status" value="1"/>
</dbReference>
<name>A0ABT5IER1_9CAUL</name>
<dbReference type="NCBIfam" id="TIGR00418">
    <property type="entry name" value="thrS"/>
    <property type="match status" value="1"/>
</dbReference>
<sequence>MIDLTFPDGAVRSYEPGATGRTIAEGLSKSLAKKAAMLRLNGELYDLDRPIEGSAAIEILTRDDPALLEVIRHDTAHLLAQAVQELFPGTQVTIGPAIEDGFYYDFARDEPFSLDDLPKIEKKMKELVDRDEKIVREVWERDAAIRHFEEIGEHYKADIIRDLPGTETITVYRHGDNWKDLCRGPHFPSSKFIGKAFKLTKLAGAYWRGDHNNAQLQRIYGTAWASEEDLQAYITRLEEAEKRDHRKLGRQMNLFHMQEEGRGMVFWHPHGWTLWRTLEAYMRRRLDAAGYVEVKTPQVLDRTFWEKSGHWDKYRPNMFVCETVEGETLSLKPMNCPGHVQIFKVGLRSYKELPIRMAEFGACHRYEPSGSLHGLMRVRGFTQDDAHIFCREDQIVEETTKFITLCRQVHADLGMQAEHIALATRPEVRAGSDEFWDKAEAQMAEAARAAGVEPVIAEGDGAFYAPKLDFIVRDAIGRTWTCGTIQLDYVLPERLGAEYVAEDGSRQRPVMLHRAILGSFERFIGIMIENYGGKFPLWLAPIQVVVAPITSDANDYAQQVAAKLRSQGLRVDTDLRNEKINYKIREHSLAKVPVIAVVGRKEAETGEVALRYLGQEGQTVLSVDAAAEQLRTESLPPDLK</sequence>
<dbReference type="Gene3D" id="3.30.980.10">
    <property type="entry name" value="Threonyl-trna Synthetase, Chain A, domain 2"/>
    <property type="match status" value="1"/>
</dbReference>
<dbReference type="Pfam" id="PF03129">
    <property type="entry name" value="HGTP_anticodon"/>
    <property type="match status" value="1"/>
</dbReference>
<comment type="subcellular location">
    <subcellularLocation>
        <location evidence="13">Cytoplasm</location>
    </subcellularLocation>
</comment>
<dbReference type="GO" id="GO:0004829">
    <property type="term" value="F:threonine-tRNA ligase activity"/>
    <property type="evidence" value="ECO:0007669"/>
    <property type="project" value="UniProtKB-EC"/>
</dbReference>
<evidence type="ECO:0000256" key="10">
    <source>
        <dbReference type="ARBA" id="ARBA00022917"/>
    </source>
</evidence>
<dbReference type="InterPro" id="IPR036621">
    <property type="entry name" value="Anticodon-bd_dom_sf"/>
</dbReference>
<dbReference type="SUPFAM" id="SSF55186">
    <property type="entry name" value="ThrRS/AlaRS common domain"/>
    <property type="match status" value="1"/>
</dbReference>
<reference evidence="16 17" key="1">
    <citation type="submission" date="2023-01" db="EMBL/GenBank/DDBJ databases">
        <title>Novel species of the genus Asticcacaulis isolated from rivers.</title>
        <authorList>
            <person name="Lu H."/>
        </authorList>
    </citation>
    <scope>NUCLEOTIDE SEQUENCE [LARGE SCALE GENOMIC DNA]</scope>
    <source>
        <strain evidence="16 17">DXS10W</strain>
    </source>
</reference>
<evidence type="ECO:0000313" key="16">
    <source>
        <dbReference type="EMBL" id="MDC7694680.1"/>
    </source>
</evidence>
<keyword evidence="17" id="KW-1185">Reference proteome</keyword>
<dbReference type="Proteomes" id="UP001216595">
    <property type="component" value="Unassembled WGS sequence"/>
</dbReference>
<dbReference type="SMART" id="SM00863">
    <property type="entry name" value="tRNA_SAD"/>
    <property type="match status" value="1"/>
</dbReference>
<keyword evidence="7 13" id="KW-0862">Zinc</keyword>
<comment type="cofactor">
    <cofactor evidence="13">
        <name>Zn(2+)</name>
        <dbReference type="ChEBI" id="CHEBI:29105"/>
    </cofactor>
    <text evidence="13">Binds 1 zinc ion per subunit.</text>
</comment>
<dbReference type="InterPro" id="IPR004154">
    <property type="entry name" value="Anticodon-bd"/>
</dbReference>
<dbReference type="Gene3D" id="3.30.54.20">
    <property type="match status" value="1"/>
</dbReference>
<dbReference type="InterPro" id="IPR002314">
    <property type="entry name" value="aa-tRNA-synt_IIb"/>
</dbReference>
<dbReference type="PROSITE" id="PS51880">
    <property type="entry name" value="TGS"/>
    <property type="match status" value="1"/>
</dbReference>
<dbReference type="InterPro" id="IPR018163">
    <property type="entry name" value="Thr/Ala-tRNA-synth_IIc_edit"/>
</dbReference>
<dbReference type="Pfam" id="PF02824">
    <property type="entry name" value="TGS"/>
    <property type="match status" value="1"/>
</dbReference>
<dbReference type="PROSITE" id="PS50862">
    <property type="entry name" value="AA_TRNA_LIGASE_II"/>
    <property type="match status" value="1"/>
</dbReference>
<proteinExistence type="inferred from homology"/>
<dbReference type="InterPro" id="IPR012676">
    <property type="entry name" value="TGS-like"/>
</dbReference>
<evidence type="ECO:0000259" key="15">
    <source>
        <dbReference type="PROSITE" id="PS51880"/>
    </source>
</evidence>
<comment type="catalytic activity">
    <reaction evidence="12 13">
        <text>tRNA(Thr) + L-threonine + ATP = L-threonyl-tRNA(Thr) + AMP + diphosphate + H(+)</text>
        <dbReference type="Rhea" id="RHEA:24624"/>
        <dbReference type="Rhea" id="RHEA-COMP:9670"/>
        <dbReference type="Rhea" id="RHEA-COMP:9704"/>
        <dbReference type="ChEBI" id="CHEBI:15378"/>
        <dbReference type="ChEBI" id="CHEBI:30616"/>
        <dbReference type="ChEBI" id="CHEBI:33019"/>
        <dbReference type="ChEBI" id="CHEBI:57926"/>
        <dbReference type="ChEBI" id="CHEBI:78442"/>
        <dbReference type="ChEBI" id="CHEBI:78534"/>
        <dbReference type="ChEBI" id="CHEBI:456215"/>
        <dbReference type="EC" id="6.1.1.3"/>
    </reaction>
</comment>
<comment type="similarity">
    <text evidence="1 13">Belongs to the class-II aminoacyl-tRNA synthetase family.</text>
</comment>
<dbReference type="InterPro" id="IPR033728">
    <property type="entry name" value="ThrRS_core"/>
</dbReference>
<dbReference type="PANTHER" id="PTHR11451">
    <property type="entry name" value="THREONINE-TRNA LIGASE"/>
    <property type="match status" value="1"/>
</dbReference>
<feature type="domain" description="TGS" evidence="15">
    <location>
        <begin position="1"/>
        <end position="61"/>
    </location>
</feature>
<evidence type="ECO:0000313" key="17">
    <source>
        <dbReference type="Proteomes" id="UP001216595"/>
    </source>
</evidence>
<gene>
    <name evidence="13 16" type="primary">thrS</name>
    <name evidence="16" type="ORF">PQU94_10345</name>
</gene>
<comment type="caution">
    <text evidence="16">The sequence shown here is derived from an EMBL/GenBank/DDBJ whole genome shotgun (WGS) entry which is preliminary data.</text>
</comment>
<dbReference type="InterPro" id="IPR004095">
    <property type="entry name" value="TGS"/>
</dbReference>
<dbReference type="SUPFAM" id="SSF52954">
    <property type="entry name" value="Class II aaRS ABD-related"/>
    <property type="match status" value="1"/>
</dbReference>
<evidence type="ECO:0000256" key="13">
    <source>
        <dbReference type="HAMAP-Rule" id="MF_00184"/>
    </source>
</evidence>
<keyword evidence="11 13" id="KW-0030">Aminoacyl-tRNA synthetase</keyword>
<dbReference type="PANTHER" id="PTHR11451:SF44">
    <property type="entry name" value="THREONINE--TRNA LIGASE, CHLOROPLASTIC_MITOCHONDRIAL 2"/>
    <property type="match status" value="1"/>
</dbReference>
<keyword evidence="9 13" id="KW-0694">RNA-binding</keyword>
<evidence type="ECO:0000256" key="9">
    <source>
        <dbReference type="ARBA" id="ARBA00022884"/>
    </source>
</evidence>
<keyword evidence="10 13" id="KW-0648">Protein biosynthesis</keyword>
<dbReference type="CDD" id="cd00771">
    <property type="entry name" value="ThrRS_core"/>
    <property type="match status" value="1"/>
</dbReference>
<dbReference type="EC" id="6.1.1.3" evidence="13"/>
<dbReference type="Pfam" id="PF07973">
    <property type="entry name" value="tRNA_SAD"/>
    <property type="match status" value="1"/>
</dbReference>
<keyword evidence="8 13" id="KW-0067">ATP-binding</keyword>